<evidence type="ECO:0000313" key="3">
    <source>
        <dbReference type="Proteomes" id="UP001595665"/>
    </source>
</evidence>
<gene>
    <name evidence="2" type="ORF">ACFOPH_03800</name>
</gene>
<proteinExistence type="predicted"/>
<dbReference type="EMBL" id="JBHRVV010000001">
    <property type="protein sequence ID" value="MFC3457366.1"/>
    <property type="molecule type" value="Genomic_DNA"/>
</dbReference>
<accession>A0ABV7PIJ7</accession>
<keyword evidence="3" id="KW-1185">Reference proteome</keyword>
<dbReference type="RefSeq" id="WP_379733620.1">
    <property type="nucleotide sequence ID" value="NZ_JBHRVV010000001.1"/>
</dbReference>
<evidence type="ECO:0000256" key="1">
    <source>
        <dbReference type="SAM" id="MobiDB-lite"/>
    </source>
</evidence>
<comment type="caution">
    <text evidence="2">The sequence shown here is derived from an EMBL/GenBank/DDBJ whole genome shotgun (WGS) entry which is preliminary data.</text>
</comment>
<sequence length="317" mass="35799">MDLRLTPQEIYLLERYTSAEYFADLRDAWGNMVTHVEACLNAFNRNLPGNYRSRPLPEQPDIVWGNRVLPNFHSTLQSLNTGYILLTHGDVKGLSSAWGPRSDFKGQMDYWSGWMDERDEDLYSTLLNHALTLAINIATTESADWDPGSLIDYSAQRGPLDPPAQWPSYRINRAISVASGERLQQSGIYMPDVDNSCAQFLSTRYNEAPPAWVLIGMKDVKHPLTGEKTGQQKIVEKRDCVWYLVERSTDAPQDAPAPSPAEPQRRRLAAGETCPERGFYFTPASPGSRRRFKVGDVMPAFESAYGATIWQWDSDQS</sequence>
<reference evidence="3" key="1">
    <citation type="journal article" date="2019" name="Int. J. Syst. Evol. Microbiol.">
        <title>The Global Catalogue of Microorganisms (GCM) 10K type strain sequencing project: providing services to taxonomists for standard genome sequencing and annotation.</title>
        <authorList>
            <consortium name="The Broad Institute Genomics Platform"/>
            <consortium name="The Broad Institute Genome Sequencing Center for Infectious Disease"/>
            <person name="Wu L."/>
            <person name="Ma J."/>
        </authorList>
    </citation>
    <scope>NUCLEOTIDE SEQUENCE [LARGE SCALE GENOMIC DNA]</scope>
    <source>
        <strain evidence="3">CCM 7480</strain>
    </source>
</reference>
<organism evidence="2 3">
    <name type="scientific">Massilia haematophila</name>
    <dbReference type="NCBI Taxonomy" id="457923"/>
    <lineage>
        <taxon>Bacteria</taxon>
        <taxon>Pseudomonadati</taxon>
        <taxon>Pseudomonadota</taxon>
        <taxon>Betaproteobacteria</taxon>
        <taxon>Burkholderiales</taxon>
        <taxon>Oxalobacteraceae</taxon>
        <taxon>Telluria group</taxon>
        <taxon>Massilia</taxon>
    </lineage>
</organism>
<dbReference type="Proteomes" id="UP001595665">
    <property type="component" value="Unassembled WGS sequence"/>
</dbReference>
<name>A0ABV7PIJ7_9BURK</name>
<evidence type="ECO:0000313" key="2">
    <source>
        <dbReference type="EMBL" id="MFC3457366.1"/>
    </source>
</evidence>
<protein>
    <submittedName>
        <fullName evidence="2">Uncharacterized protein</fullName>
    </submittedName>
</protein>
<feature type="region of interest" description="Disordered" evidence="1">
    <location>
        <begin position="250"/>
        <end position="269"/>
    </location>
</feature>